<dbReference type="SUPFAM" id="SSF88723">
    <property type="entry name" value="PIN domain-like"/>
    <property type="match status" value="1"/>
</dbReference>
<evidence type="ECO:0000313" key="3">
    <source>
        <dbReference type="Proteomes" id="UP000494115"/>
    </source>
</evidence>
<dbReference type="InterPro" id="IPR029060">
    <property type="entry name" value="PIN-like_dom_sf"/>
</dbReference>
<dbReference type="RefSeq" id="WP_175104687.1">
    <property type="nucleotide sequence ID" value="NZ_CADIKM010000007.1"/>
</dbReference>
<dbReference type="Pfam" id="PF13470">
    <property type="entry name" value="PIN_3"/>
    <property type="match status" value="1"/>
</dbReference>
<dbReference type="Proteomes" id="UP000494115">
    <property type="component" value="Unassembled WGS sequence"/>
</dbReference>
<sequence length="178" mass="19202">MSFLTAAQTPRVVLDSNVWIDILVFDDPHARPIAAALAQGGIEAVIDARCLAELTRVLDYPQFARFALDKEAALAQIARWTTMIAPAQDTPAGEVAPRALPQCRDRDDQKFLELARRAGAAWLVSKDRELLRMAKRIARDFGFSIGLPAAFTAQLSARLSAQPAAKLPASLAAATPAP</sequence>
<evidence type="ECO:0000259" key="1">
    <source>
        <dbReference type="SMART" id="SM00670"/>
    </source>
</evidence>
<dbReference type="PANTHER" id="PTHR34610:SF3">
    <property type="entry name" value="SSL7007 PROTEIN"/>
    <property type="match status" value="1"/>
</dbReference>
<organism evidence="2 3">
    <name type="scientific">Pararobbsia alpina</name>
    <dbReference type="NCBI Taxonomy" id="621374"/>
    <lineage>
        <taxon>Bacteria</taxon>
        <taxon>Pseudomonadati</taxon>
        <taxon>Pseudomonadota</taxon>
        <taxon>Betaproteobacteria</taxon>
        <taxon>Burkholderiales</taxon>
        <taxon>Burkholderiaceae</taxon>
        <taxon>Pararobbsia</taxon>
    </lineage>
</organism>
<dbReference type="InterPro" id="IPR002850">
    <property type="entry name" value="PIN_toxin-like"/>
</dbReference>
<accession>A0A6S7BEF2</accession>
<dbReference type="NCBIfam" id="TIGR00305">
    <property type="entry name" value="putative toxin-antitoxin system toxin component, PIN family"/>
    <property type="match status" value="1"/>
</dbReference>
<dbReference type="SMART" id="SM00670">
    <property type="entry name" value="PINc"/>
    <property type="match status" value="1"/>
</dbReference>
<feature type="domain" description="PIN" evidence="1">
    <location>
        <begin position="10"/>
        <end position="132"/>
    </location>
</feature>
<name>A0A6S7BEF2_9BURK</name>
<proteinExistence type="predicted"/>
<dbReference type="CDD" id="cd09854">
    <property type="entry name" value="PIN_VapC-like"/>
    <property type="match status" value="1"/>
</dbReference>
<dbReference type="InterPro" id="IPR002716">
    <property type="entry name" value="PIN_dom"/>
</dbReference>
<evidence type="ECO:0000313" key="2">
    <source>
        <dbReference type="EMBL" id="CAB3785930.1"/>
    </source>
</evidence>
<dbReference type="EMBL" id="CADIKM010000007">
    <property type="protein sequence ID" value="CAB3785930.1"/>
    <property type="molecule type" value="Genomic_DNA"/>
</dbReference>
<protein>
    <recommendedName>
        <fullName evidence="1">PIN domain-containing protein</fullName>
    </recommendedName>
</protein>
<dbReference type="AlphaFoldDB" id="A0A6S7BEF2"/>
<reference evidence="2 3" key="1">
    <citation type="submission" date="2020-04" db="EMBL/GenBank/DDBJ databases">
        <authorList>
            <person name="De Canck E."/>
        </authorList>
    </citation>
    <scope>NUCLEOTIDE SEQUENCE [LARGE SCALE GENOMIC DNA]</scope>
    <source>
        <strain evidence="2 3">LMG 28138</strain>
    </source>
</reference>
<dbReference type="PANTHER" id="PTHR34610">
    <property type="entry name" value="SSL7007 PROTEIN"/>
    <property type="match status" value="1"/>
</dbReference>
<keyword evidence="3" id="KW-1185">Reference proteome</keyword>
<gene>
    <name evidence="2" type="ORF">LMG28138_02094</name>
</gene>